<evidence type="ECO:0000256" key="1">
    <source>
        <dbReference type="SAM" id="MobiDB-lite"/>
    </source>
</evidence>
<comment type="caution">
    <text evidence="2">The sequence shown here is derived from an EMBL/GenBank/DDBJ whole genome shotgun (WGS) entry which is preliminary data.</text>
</comment>
<name>A0ABU7F0A7_9TELE</name>
<proteinExistence type="predicted"/>
<dbReference type="EMBL" id="JAHUTJ010069631">
    <property type="protein sequence ID" value="MED6291984.1"/>
    <property type="molecule type" value="Genomic_DNA"/>
</dbReference>
<protein>
    <submittedName>
        <fullName evidence="2">Uncharacterized protein</fullName>
    </submittedName>
</protein>
<feature type="region of interest" description="Disordered" evidence="1">
    <location>
        <begin position="34"/>
        <end position="64"/>
    </location>
</feature>
<accession>A0ABU7F0A7</accession>
<evidence type="ECO:0000313" key="3">
    <source>
        <dbReference type="Proteomes" id="UP001352852"/>
    </source>
</evidence>
<keyword evidence="3" id="KW-1185">Reference proteome</keyword>
<dbReference type="Proteomes" id="UP001352852">
    <property type="component" value="Unassembled WGS sequence"/>
</dbReference>
<sequence>MAVGTDIKTQRERRFLAPRNLDGGLNEAMYTGSYSTRTEGMTTADCPGSSPRTPAGSNGKDRRLLGTSADSAADIYSLAELTDLVFLQGEKLVTRRTTTDQLPSTIKGGEA</sequence>
<reference evidence="2 3" key="1">
    <citation type="submission" date="2021-06" db="EMBL/GenBank/DDBJ databases">
        <authorList>
            <person name="Palmer J.M."/>
        </authorList>
    </citation>
    <scope>NUCLEOTIDE SEQUENCE [LARGE SCALE GENOMIC DNA]</scope>
    <source>
        <strain evidence="2 3">CL_MEX2019</strain>
        <tissue evidence="2">Muscle</tissue>
    </source>
</reference>
<gene>
    <name evidence="2" type="ORF">CHARACLAT_029153</name>
</gene>
<evidence type="ECO:0000313" key="2">
    <source>
        <dbReference type="EMBL" id="MED6291984.1"/>
    </source>
</evidence>
<organism evidence="2 3">
    <name type="scientific">Characodon lateralis</name>
    <dbReference type="NCBI Taxonomy" id="208331"/>
    <lineage>
        <taxon>Eukaryota</taxon>
        <taxon>Metazoa</taxon>
        <taxon>Chordata</taxon>
        <taxon>Craniata</taxon>
        <taxon>Vertebrata</taxon>
        <taxon>Euteleostomi</taxon>
        <taxon>Actinopterygii</taxon>
        <taxon>Neopterygii</taxon>
        <taxon>Teleostei</taxon>
        <taxon>Neoteleostei</taxon>
        <taxon>Acanthomorphata</taxon>
        <taxon>Ovalentaria</taxon>
        <taxon>Atherinomorphae</taxon>
        <taxon>Cyprinodontiformes</taxon>
        <taxon>Goodeidae</taxon>
        <taxon>Characodon</taxon>
    </lineage>
</organism>